<dbReference type="AlphaFoldDB" id="A0AAD9A5S3"/>
<name>A0AAD9A5S3_9PEZI</name>
<sequence>CPWLRFTHSRPAGRRSISRVSAIQRPAITTITENPAAKYISGGSSLTRQANPAVGENCARLNGTSTSCTAPIGLCILKTRRRWGRAWLRFATPAQGRYRYLTRQFATSRGLSSTAIRRFPDGMVSKGPKPSQQWTRITYAPRRNLVRVSACKRLPQHPLSAITPSWSTAFSLAASPSSLVVQFVLGLAVYSLSFPCRPLLRASRP</sequence>
<organism evidence="1 2">
    <name type="scientific">Colletotrichum chrysophilum</name>
    <dbReference type="NCBI Taxonomy" id="1836956"/>
    <lineage>
        <taxon>Eukaryota</taxon>
        <taxon>Fungi</taxon>
        <taxon>Dikarya</taxon>
        <taxon>Ascomycota</taxon>
        <taxon>Pezizomycotina</taxon>
        <taxon>Sordariomycetes</taxon>
        <taxon>Hypocreomycetidae</taxon>
        <taxon>Glomerellales</taxon>
        <taxon>Glomerellaceae</taxon>
        <taxon>Colletotrichum</taxon>
        <taxon>Colletotrichum gloeosporioides species complex</taxon>
    </lineage>
</organism>
<dbReference type="EMBL" id="JAQOWY010000441">
    <property type="protein sequence ID" value="KAK1842003.1"/>
    <property type="molecule type" value="Genomic_DNA"/>
</dbReference>
<gene>
    <name evidence="1" type="ORF">CCHR01_15365</name>
</gene>
<evidence type="ECO:0000313" key="2">
    <source>
        <dbReference type="Proteomes" id="UP001243330"/>
    </source>
</evidence>
<evidence type="ECO:0000313" key="1">
    <source>
        <dbReference type="EMBL" id="KAK1842003.1"/>
    </source>
</evidence>
<comment type="caution">
    <text evidence="1">The sequence shown here is derived from an EMBL/GenBank/DDBJ whole genome shotgun (WGS) entry which is preliminary data.</text>
</comment>
<protein>
    <submittedName>
        <fullName evidence="1">Uncharacterized protein</fullName>
    </submittedName>
</protein>
<proteinExistence type="predicted"/>
<accession>A0AAD9A5S3</accession>
<keyword evidence="2" id="KW-1185">Reference proteome</keyword>
<reference evidence="1" key="1">
    <citation type="submission" date="2023-01" db="EMBL/GenBank/DDBJ databases">
        <title>Colletotrichum chrysophilum M932 genome sequence.</title>
        <authorList>
            <person name="Baroncelli R."/>
        </authorList>
    </citation>
    <scope>NUCLEOTIDE SEQUENCE</scope>
    <source>
        <strain evidence="1">M932</strain>
    </source>
</reference>
<dbReference type="Proteomes" id="UP001243330">
    <property type="component" value="Unassembled WGS sequence"/>
</dbReference>
<feature type="non-terminal residue" evidence="1">
    <location>
        <position position="1"/>
    </location>
</feature>